<dbReference type="InterPro" id="IPR017927">
    <property type="entry name" value="FAD-bd_FR_type"/>
</dbReference>
<dbReference type="CDD" id="cd00207">
    <property type="entry name" value="fer2"/>
    <property type="match status" value="1"/>
</dbReference>
<dbReference type="PANTHER" id="PTHR47354:SF8">
    <property type="entry name" value="1,2-PHENYLACETYL-COA EPOXIDASE, SUBUNIT E"/>
    <property type="match status" value="1"/>
</dbReference>
<evidence type="ECO:0000256" key="7">
    <source>
        <dbReference type="ARBA" id="ARBA00023004"/>
    </source>
</evidence>
<organism evidence="11 12">
    <name type="scientific">Mycolicibacterium diernhoferi</name>
    <dbReference type="NCBI Taxonomy" id="1801"/>
    <lineage>
        <taxon>Bacteria</taxon>
        <taxon>Bacillati</taxon>
        <taxon>Actinomycetota</taxon>
        <taxon>Actinomycetes</taxon>
        <taxon>Mycobacteriales</taxon>
        <taxon>Mycobacteriaceae</taxon>
        <taxon>Mycolicibacterium</taxon>
    </lineage>
</organism>
<dbReference type="Gene3D" id="2.40.30.10">
    <property type="entry name" value="Translation factors"/>
    <property type="match status" value="1"/>
</dbReference>
<dbReference type="Gene3D" id="3.40.50.80">
    <property type="entry name" value="Nucleotide-binding domain of ferredoxin-NADP reductase (FNR) module"/>
    <property type="match status" value="1"/>
</dbReference>
<evidence type="ECO:0000256" key="3">
    <source>
        <dbReference type="ARBA" id="ARBA00022714"/>
    </source>
</evidence>
<keyword evidence="5" id="KW-0274">FAD</keyword>
<feature type="domain" description="2Fe-2S ferredoxin-type" evidence="9">
    <location>
        <begin position="268"/>
        <end position="355"/>
    </location>
</feature>
<dbReference type="InterPro" id="IPR012675">
    <property type="entry name" value="Beta-grasp_dom_sf"/>
</dbReference>
<keyword evidence="4" id="KW-0479">Metal-binding</keyword>
<dbReference type="GO" id="GO:0050660">
    <property type="term" value="F:flavin adenine dinucleotide binding"/>
    <property type="evidence" value="ECO:0007669"/>
    <property type="project" value="TreeGrafter"/>
</dbReference>
<evidence type="ECO:0000313" key="11">
    <source>
        <dbReference type="EMBL" id="PEG54012.1"/>
    </source>
</evidence>
<dbReference type="Pfam" id="PF00175">
    <property type="entry name" value="NAD_binding_1"/>
    <property type="match status" value="1"/>
</dbReference>
<dbReference type="InterPro" id="IPR050415">
    <property type="entry name" value="MRET"/>
</dbReference>
<dbReference type="InterPro" id="IPR039261">
    <property type="entry name" value="FNR_nucleotide-bd"/>
</dbReference>
<name>A0A1Q4H781_9MYCO</name>
<keyword evidence="2" id="KW-0285">Flavoprotein</keyword>
<dbReference type="Gene3D" id="3.10.20.30">
    <property type="match status" value="1"/>
</dbReference>
<evidence type="ECO:0000259" key="9">
    <source>
        <dbReference type="PROSITE" id="PS51085"/>
    </source>
</evidence>
<keyword evidence="8" id="KW-0411">Iron-sulfur</keyword>
<comment type="caution">
    <text evidence="11">The sequence shown here is derived from an EMBL/GenBank/DDBJ whole genome shotgun (WGS) entry which is preliminary data.</text>
</comment>
<dbReference type="PROSITE" id="PS51384">
    <property type="entry name" value="FAD_FR"/>
    <property type="match status" value="1"/>
</dbReference>
<dbReference type="SUPFAM" id="SSF54292">
    <property type="entry name" value="2Fe-2S ferredoxin-like"/>
    <property type="match status" value="1"/>
</dbReference>
<dbReference type="CDD" id="cd06214">
    <property type="entry name" value="PA_degradation_oxidoreductase_like"/>
    <property type="match status" value="1"/>
</dbReference>
<dbReference type="InterPro" id="IPR017938">
    <property type="entry name" value="Riboflavin_synthase-like_b-brl"/>
</dbReference>
<reference evidence="11 12" key="1">
    <citation type="submission" date="2017-10" db="EMBL/GenBank/DDBJ databases">
        <title>The new phylogeny of genus Mycobacterium.</title>
        <authorList>
            <person name="Tortoli E."/>
            <person name="Trovato A."/>
            <person name="Cirillo D.M."/>
        </authorList>
    </citation>
    <scope>NUCLEOTIDE SEQUENCE [LARGE SCALE GENOMIC DNA]</scope>
    <source>
        <strain evidence="11 12">IP141170001</strain>
    </source>
</reference>
<evidence type="ECO:0000313" key="12">
    <source>
        <dbReference type="Proteomes" id="UP000220340"/>
    </source>
</evidence>
<dbReference type="InterPro" id="IPR008333">
    <property type="entry name" value="Cbr1-like_FAD-bd_dom"/>
</dbReference>
<evidence type="ECO:0000256" key="1">
    <source>
        <dbReference type="ARBA" id="ARBA00001974"/>
    </source>
</evidence>
<keyword evidence="6" id="KW-0560">Oxidoreductase</keyword>
<dbReference type="RefSeq" id="WP_073858706.1">
    <property type="nucleotide sequence ID" value="NZ_BAAATC010000019.1"/>
</dbReference>
<dbReference type="Proteomes" id="UP000220340">
    <property type="component" value="Unassembled WGS sequence"/>
</dbReference>
<evidence type="ECO:0000256" key="2">
    <source>
        <dbReference type="ARBA" id="ARBA00022630"/>
    </source>
</evidence>
<dbReference type="SUPFAM" id="SSF52343">
    <property type="entry name" value="Ferredoxin reductase-like, C-terminal NADP-linked domain"/>
    <property type="match status" value="1"/>
</dbReference>
<proteinExistence type="predicted"/>
<dbReference type="Pfam" id="PF00111">
    <property type="entry name" value="Fer2"/>
    <property type="match status" value="1"/>
</dbReference>
<accession>A0A1Q4H781</accession>
<dbReference type="OrthoDB" id="9796486at2"/>
<feature type="domain" description="FAD-binding FR-type" evidence="10">
    <location>
        <begin position="14"/>
        <end position="120"/>
    </location>
</feature>
<dbReference type="PROSITE" id="PS00197">
    <property type="entry name" value="2FE2S_FER_1"/>
    <property type="match status" value="1"/>
</dbReference>
<dbReference type="InterPro" id="IPR006058">
    <property type="entry name" value="2Fe2S_fd_BS"/>
</dbReference>
<dbReference type="InterPro" id="IPR036010">
    <property type="entry name" value="2Fe-2S_ferredoxin-like_sf"/>
</dbReference>
<evidence type="ECO:0000259" key="10">
    <source>
        <dbReference type="PROSITE" id="PS51384"/>
    </source>
</evidence>
<gene>
    <name evidence="11" type="ORF">CRI78_13035</name>
</gene>
<sequence length="355" mass="37820">MTDAETDSRPPASARAVPLTVTEVIEESADAKSLVFAIPADHRQRFGYRPGQFLTLRIPSDQTGSVARCYSLASSPHTDDAPKVTVKRTDGGYGSNWLCDNVSVGDTIESLPPSGLFSPRDLDADFLLWAAGSGITPVMSILKSVLTAGTGRVVVCYANRDEASVIFAAELRELAARYAGRLTVLHWLESVQGLPTRAQLGSFAQMFAGCESFICGPAPFMTVVKEALTEAGIPRDKIHLEVFQSLDGDPFAEPGPDTGPAADDGPAAEARIRIDGDVHDLRWPTGRNLVDTMLAAGIEVPYSCREGTCGSCAATVVDGRVELGNTAILEEDDIADGLFLACQARPLSDTVEVEF</sequence>
<dbReference type="InterPro" id="IPR001041">
    <property type="entry name" value="2Fe-2S_ferredoxin-type"/>
</dbReference>
<dbReference type="EMBL" id="PDCR01000015">
    <property type="protein sequence ID" value="PEG54012.1"/>
    <property type="molecule type" value="Genomic_DNA"/>
</dbReference>
<dbReference type="PRINTS" id="PR00410">
    <property type="entry name" value="PHEHYDRXLASE"/>
</dbReference>
<dbReference type="PROSITE" id="PS51085">
    <property type="entry name" value="2FE2S_FER_2"/>
    <property type="match status" value="1"/>
</dbReference>
<dbReference type="GO" id="GO:0051537">
    <property type="term" value="F:2 iron, 2 sulfur cluster binding"/>
    <property type="evidence" value="ECO:0007669"/>
    <property type="project" value="UniProtKB-KW"/>
</dbReference>
<keyword evidence="3" id="KW-0001">2Fe-2S</keyword>
<dbReference type="STRING" id="1801.BRW64_22655"/>
<dbReference type="SUPFAM" id="SSF63380">
    <property type="entry name" value="Riboflavin synthase domain-like"/>
    <property type="match status" value="1"/>
</dbReference>
<evidence type="ECO:0000256" key="8">
    <source>
        <dbReference type="ARBA" id="ARBA00023014"/>
    </source>
</evidence>
<evidence type="ECO:0000256" key="4">
    <source>
        <dbReference type="ARBA" id="ARBA00022723"/>
    </source>
</evidence>
<protein>
    <submittedName>
        <fullName evidence="11">3-ketosteroid-9-alpha-hydroxylase</fullName>
    </submittedName>
</protein>
<dbReference type="InterPro" id="IPR001433">
    <property type="entry name" value="OxRdtase_FAD/NAD-bd"/>
</dbReference>
<dbReference type="PANTHER" id="PTHR47354">
    <property type="entry name" value="NADH OXIDOREDUCTASE HCR"/>
    <property type="match status" value="1"/>
</dbReference>
<dbReference type="GO" id="GO:0016491">
    <property type="term" value="F:oxidoreductase activity"/>
    <property type="evidence" value="ECO:0007669"/>
    <property type="project" value="UniProtKB-KW"/>
</dbReference>
<evidence type="ECO:0000256" key="6">
    <source>
        <dbReference type="ARBA" id="ARBA00023002"/>
    </source>
</evidence>
<keyword evidence="12" id="KW-1185">Reference proteome</keyword>
<dbReference type="GO" id="GO:0046872">
    <property type="term" value="F:metal ion binding"/>
    <property type="evidence" value="ECO:0007669"/>
    <property type="project" value="UniProtKB-KW"/>
</dbReference>
<dbReference type="AlphaFoldDB" id="A0A1Q4H781"/>
<evidence type="ECO:0000256" key="5">
    <source>
        <dbReference type="ARBA" id="ARBA00022827"/>
    </source>
</evidence>
<keyword evidence="7" id="KW-0408">Iron</keyword>
<dbReference type="Pfam" id="PF00970">
    <property type="entry name" value="FAD_binding_6"/>
    <property type="match status" value="1"/>
</dbReference>
<comment type="cofactor">
    <cofactor evidence="1">
        <name>FAD</name>
        <dbReference type="ChEBI" id="CHEBI:57692"/>
    </cofactor>
</comment>